<accession>A0A9P3HDZ2</accession>
<dbReference type="SUPFAM" id="SSF52047">
    <property type="entry name" value="RNI-like"/>
    <property type="match status" value="1"/>
</dbReference>
<name>A0A9P3HDZ2_9FUNG</name>
<sequence length="254" mass="29211">MTEIQHEKAPSFTSGFHCLGHLVLYRFSGDITAFIVRSIPAGLFDLRLFHVQLDRSLVQFLTPTHSHTLRYVCLSECTQVEEDHVVHLILSTLHGLGFFDVSGDPVIFDPEVLQQTPWVCRNLQELYFIPKCDGSSRYSPLEAQQALMTQIGALTNLRKLYFGRLYSADYKNIMETGFAPEASWTLLSSLTKLKEVDLGFLPEVPLTARDARMMIRYWPHLKELYSVYPKGNEAFVDYMKENRPKLQLEDGPRY</sequence>
<evidence type="ECO:0000313" key="2">
    <source>
        <dbReference type="Proteomes" id="UP000827284"/>
    </source>
</evidence>
<organism evidence="1 2">
    <name type="scientific">Entomortierella parvispora</name>
    <dbReference type="NCBI Taxonomy" id="205924"/>
    <lineage>
        <taxon>Eukaryota</taxon>
        <taxon>Fungi</taxon>
        <taxon>Fungi incertae sedis</taxon>
        <taxon>Mucoromycota</taxon>
        <taxon>Mortierellomycotina</taxon>
        <taxon>Mortierellomycetes</taxon>
        <taxon>Mortierellales</taxon>
        <taxon>Mortierellaceae</taxon>
        <taxon>Entomortierella</taxon>
    </lineage>
</organism>
<reference evidence="1" key="2">
    <citation type="journal article" date="2022" name="Microbiol. Resour. Announc.">
        <title>Whole-Genome Sequence of Entomortierella parvispora E1425, a Mucoromycotan Fungus Associated with Burkholderiaceae-Related Endosymbiotic Bacteria.</title>
        <authorList>
            <person name="Herlambang A."/>
            <person name="Guo Y."/>
            <person name="Takashima Y."/>
            <person name="Narisawa K."/>
            <person name="Ohta H."/>
            <person name="Nishizawa T."/>
        </authorList>
    </citation>
    <scope>NUCLEOTIDE SEQUENCE</scope>
    <source>
        <strain evidence="1">E1425</strain>
    </source>
</reference>
<evidence type="ECO:0000313" key="1">
    <source>
        <dbReference type="EMBL" id="GJJ74985.1"/>
    </source>
</evidence>
<comment type="caution">
    <text evidence="1">The sequence shown here is derived from an EMBL/GenBank/DDBJ whole genome shotgun (WGS) entry which is preliminary data.</text>
</comment>
<dbReference type="Proteomes" id="UP000827284">
    <property type="component" value="Unassembled WGS sequence"/>
</dbReference>
<protein>
    <submittedName>
        <fullName evidence="1">Uncharacterized protein</fullName>
    </submittedName>
</protein>
<reference evidence="1" key="1">
    <citation type="submission" date="2021-11" db="EMBL/GenBank/DDBJ databases">
        <authorList>
            <person name="Herlambang A."/>
            <person name="Guo Y."/>
            <person name="Takashima Y."/>
            <person name="Nishizawa T."/>
        </authorList>
    </citation>
    <scope>NUCLEOTIDE SEQUENCE</scope>
    <source>
        <strain evidence="1">E1425</strain>
    </source>
</reference>
<dbReference type="Gene3D" id="3.80.10.10">
    <property type="entry name" value="Ribonuclease Inhibitor"/>
    <property type="match status" value="1"/>
</dbReference>
<gene>
    <name evidence="1" type="ORF">EMPS_07343</name>
</gene>
<keyword evidence="2" id="KW-1185">Reference proteome</keyword>
<proteinExistence type="predicted"/>
<dbReference type="InterPro" id="IPR032675">
    <property type="entry name" value="LRR_dom_sf"/>
</dbReference>
<dbReference type="EMBL" id="BQFW01000010">
    <property type="protein sequence ID" value="GJJ74985.1"/>
    <property type="molecule type" value="Genomic_DNA"/>
</dbReference>
<dbReference type="AlphaFoldDB" id="A0A9P3HDZ2"/>